<dbReference type="GeneID" id="16997346"/>
<dbReference type="PROSITE" id="PS51683">
    <property type="entry name" value="SAM_OMT_II"/>
    <property type="match status" value="1"/>
</dbReference>
<keyword evidence="2 7" id="KW-0808">Transferase</keyword>
<dbReference type="Pfam" id="PF00891">
    <property type="entry name" value="Methyltransf_2"/>
    <property type="match status" value="1"/>
</dbReference>
<gene>
    <name evidence="7" type="ORF">CYME_CMS383C</name>
</gene>
<dbReference type="InterPro" id="IPR001077">
    <property type="entry name" value="COMT_C"/>
</dbReference>
<dbReference type="EMBL" id="AP006501">
    <property type="protein sequence ID" value="BAM82953.1"/>
    <property type="molecule type" value="Genomic_DNA"/>
</dbReference>
<keyword evidence="3" id="KW-0949">S-adenosyl-L-methionine</keyword>
<reference evidence="7 8" key="2">
    <citation type="journal article" date="2007" name="BMC Biol.">
        <title>A 100%-complete sequence reveals unusually simple genomic features in the hot-spring red alga Cyanidioschyzon merolae.</title>
        <authorList>
            <person name="Nozaki H."/>
            <person name="Takano H."/>
            <person name="Misumi O."/>
            <person name="Terasawa K."/>
            <person name="Matsuzaki M."/>
            <person name="Maruyama S."/>
            <person name="Nishida K."/>
            <person name="Yagisawa F."/>
            <person name="Yoshida Y."/>
            <person name="Fujiwara T."/>
            <person name="Takio S."/>
            <person name="Tamura K."/>
            <person name="Chung S.J."/>
            <person name="Nakamura S."/>
            <person name="Kuroiwa H."/>
            <person name="Tanaka K."/>
            <person name="Sato N."/>
            <person name="Kuroiwa T."/>
        </authorList>
    </citation>
    <scope>NUCLEOTIDE SEQUENCE [LARGE SCALE GENOMIC DNA]</scope>
    <source>
        <strain evidence="7 8">10D</strain>
    </source>
</reference>
<dbReference type="OrthoDB" id="1606438at2759"/>
<organism evidence="7 8">
    <name type="scientific">Cyanidioschyzon merolae (strain NIES-3377 / 10D)</name>
    <name type="common">Unicellular red alga</name>
    <dbReference type="NCBI Taxonomy" id="280699"/>
    <lineage>
        <taxon>Eukaryota</taxon>
        <taxon>Rhodophyta</taxon>
        <taxon>Bangiophyceae</taxon>
        <taxon>Cyanidiales</taxon>
        <taxon>Cyanidiaceae</taxon>
        <taxon>Cyanidioschyzon</taxon>
    </lineage>
</organism>
<dbReference type="InterPro" id="IPR036388">
    <property type="entry name" value="WH-like_DNA-bd_sf"/>
</dbReference>
<dbReference type="KEGG" id="cme:CYME_CMS383C"/>
<dbReference type="InterPro" id="IPR029063">
    <property type="entry name" value="SAM-dependent_MTases_sf"/>
</dbReference>
<evidence type="ECO:0000259" key="5">
    <source>
        <dbReference type="Pfam" id="PF00891"/>
    </source>
</evidence>
<evidence type="ECO:0000256" key="2">
    <source>
        <dbReference type="ARBA" id="ARBA00022679"/>
    </source>
</evidence>
<dbReference type="Gramene" id="CMS383CT">
    <property type="protein sequence ID" value="CMS383CT"/>
    <property type="gene ID" value="CMS383C"/>
</dbReference>
<dbReference type="InterPro" id="IPR036390">
    <property type="entry name" value="WH_DNA-bd_sf"/>
</dbReference>
<evidence type="ECO:0000256" key="4">
    <source>
        <dbReference type="PIRSR" id="PIRSR005739-1"/>
    </source>
</evidence>
<dbReference type="PIRSF" id="PIRSF005739">
    <property type="entry name" value="O-mtase"/>
    <property type="match status" value="1"/>
</dbReference>
<dbReference type="Gene3D" id="1.10.10.10">
    <property type="entry name" value="Winged helix-like DNA-binding domain superfamily/Winged helix DNA-binding domain"/>
    <property type="match status" value="1"/>
</dbReference>
<dbReference type="HOGENOM" id="CLU_005533_4_2_1"/>
<dbReference type="GO" id="GO:0008171">
    <property type="term" value="F:O-methyltransferase activity"/>
    <property type="evidence" value="ECO:0007669"/>
    <property type="project" value="InterPro"/>
</dbReference>
<dbReference type="Proteomes" id="UP000007014">
    <property type="component" value="Chromosome 19"/>
</dbReference>
<dbReference type="SUPFAM" id="SSF53335">
    <property type="entry name" value="S-adenosyl-L-methionine-dependent methyltransferases"/>
    <property type="match status" value="1"/>
</dbReference>
<dbReference type="AlphaFoldDB" id="M1VM42"/>
<dbReference type="PANTHER" id="PTHR43712:SF2">
    <property type="entry name" value="O-METHYLTRANSFERASE CICE"/>
    <property type="match status" value="1"/>
</dbReference>
<dbReference type="CDD" id="cd02440">
    <property type="entry name" value="AdoMet_MTases"/>
    <property type="match status" value="1"/>
</dbReference>
<evidence type="ECO:0000259" key="6">
    <source>
        <dbReference type="Pfam" id="PF08100"/>
    </source>
</evidence>
<keyword evidence="1" id="KW-0489">Methyltransferase</keyword>
<evidence type="ECO:0000256" key="1">
    <source>
        <dbReference type="ARBA" id="ARBA00022603"/>
    </source>
</evidence>
<feature type="active site" description="Proton acceptor" evidence="4">
    <location>
        <position position="277"/>
    </location>
</feature>
<proteinExistence type="predicted"/>
<name>M1VM42_CYAM1</name>
<feature type="domain" description="O-methyltransferase C-terminal" evidence="5">
    <location>
        <begin position="125"/>
        <end position="352"/>
    </location>
</feature>
<dbReference type="GO" id="GO:0032259">
    <property type="term" value="P:methylation"/>
    <property type="evidence" value="ECO:0007669"/>
    <property type="project" value="UniProtKB-KW"/>
</dbReference>
<protein>
    <submittedName>
        <fullName evidence="7">Similar to methyl transferase</fullName>
    </submittedName>
</protein>
<dbReference type="RefSeq" id="XP_005538989.1">
    <property type="nucleotide sequence ID" value="XM_005538932.1"/>
</dbReference>
<evidence type="ECO:0000256" key="3">
    <source>
        <dbReference type="ARBA" id="ARBA00022691"/>
    </source>
</evidence>
<dbReference type="eggNOG" id="KOG3178">
    <property type="taxonomic scope" value="Eukaryota"/>
</dbReference>
<dbReference type="GO" id="GO:0046983">
    <property type="term" value="F:protein dimerization activity"/>
    <property type="evidence" value="ECO:0007669"/>
    <property type="project" value="InterPro"/>
</dbReference>
<dbReference type="OMA" id="CETMEMI"/>
<dbReference type="Gene3D" id="3.40.50.150">
    <property type="entry name" value="Vaccinia Virus protein VP39"/>
    <property type="match status" value="1"/>
</dbReference>
<dbReference type="PANTHER" id="PTHR43712">
    <property type="entry name" value="PUTATIVE (AFU_ORTHOLOGUE AFUA_4G14580)-RELATED"/>
    <property type="match status" value="1"/>
</dbReference>
<dbReference type="SUPFAM" id="SSF46785">
    <property type="entry name" value="Winged helix' DNA-binding domain"/>
    <property type="match status" value="1"/>
</dbReference>
<dbReference type="STRING" id="280699.M1VM42"/>
<dbReference type="InterPro" id="IPR012967">
    <property type="entry name" value="COMT_dimerisation"/>
</dbReference>
<reference evidence="7 8" key="1">
    <citation type="journal article" date="2004" name="Nature">
        <title>Genome sequence of the ultrasmall unicellular red alga Cyanidioschyzon merolae 10D.</title>
        <authorList>
            <person name="Matsuzaki M."/>
            <person name="Misumi O."/>
            <person name="Shin-i T."/>
            <person name="Maruyama S."/>
            <person name="Takahara M."/>
            <person name="Miyagishima S."/>
            <person name="Mori T."/>
            <person name="Nishida K."/>
            <person name="Yagisawa F."/>
            <person name="Nishida K."/>
            <person name="Yoshida Y."/>
            <person name="Nishimura Y."/>
            <person name="Nakao S."/>
            <person name="Kobayashi T."/>
            <person name="Momoyama Y."/>
            <person name="Higashiyama T."/>
            <person name="Minoda A."/>
            <person name="Sano M."/>
            <person name="Nomoto H."/>
            <person name="Oishi K."/>
            <person name="Hayashi H."/>
            <person name="Ohta F."/>
            <person name="Nishizaka S."/>
            <person name="Haga S."/>
            <person name="Miura S."/>
            <person name="Morishita T."/>
            <person name="Kabeya Y."/>
            <person name="Terasawa K."/>
            <person name="Suzuki Y."/>
            <person name="Ishii Y."/>
            <person name="Asakawa S."/>
            <person name="Takano H."/>
            <person name="Ohta N."/>
            <person name="Kuroiwa H."/>
            <person name="Tanaka K."/>
            <person name="Shimizu N."/>
            <person name="Sugano S."/>
            <person name="Sato N."/>
            <person name="Nozaki H."/>
            <person name="Ogasawara N."/>
            <person name="Kohara Y."/>
            <person name="Kuroiwa T."/>
        </authorList>
    </citation>
    <scope>NUCLEOTIDE SEQUENCE [LARGE SCALE GENOMIC DNA]</scope>
    <source>
        <strain evidence="7 8">10D</strain>
    </source>
</reference>
<sequence length="378" mass="42553">MVPEGACSAKELTENDQLRQIYAIYYGNRKAAVLAVAQRYRVFDFLEAREPAGATLDDIVQAYGFSVRGTKALLLALEYLNLVKIANDRYFLAPSSRQFLVSTAPESVAGLIDLEFSEFITPSALDQALRSGRPQVYDAVPDVWQQHQQDTERCVRFTAAMHAISSGPARAMVQRLALEPHWGLHASLATRPHRLLDVGGGSGCYAIEWMRHAPVPNSEADVLETPACSRVTQHYIDEAASSIQPNRIRVLPGDMFTEEAYGDANRYTHVLLSQILHDWPVRSEASSAPRRDGERLVELAWRALSPGGVLVVHEKLVHDEDSAMVTIDMLHWTQGQQYTEAMMRELLRDAHFIEVRFRKTPHTYWWLALAQRPFTPST</sequence>
<evidence type="ECO:0000313" key="8">
    <source>
        <dbReference type="Proteomes" id="UP000007014"/>
    </source>
</evidence>
<keyword evidence="8" id="KW-1185">Reference proteome</keyword>
<accession>M1VM42</accession>
<dbReference type="InterPro" id="IPR016461">
    <property type="entry name" value="COMT-like"/>
</dbReference>
<evidence type="ECO:0000313" key="7">
    <source>
        <dbReference type="EMBL" id="BAM82953.1"/>
    </source>
</evidence>
<feature type="domain" description="O-methyltransferase dimerisation" evidence="6">
    <location>
        <begin position="29"/>
        <end position="102"/>
    </location>
</feature>
<dbReference type="Pfam" id="PF08100">
    <property type="entry name" value="Dimerisation"/>
    <property type="match status" value="1"/>
</dbReference>